<feature type="transmembrane region" description="Helical" evidence="8">
    <location>
        <begin position="349"/>
        <end position="367"/>
    </location>
</feature>
<dbReference type="AlphaFoldDB" id="A0A285U5Q4"/>
<gene>
    <name evidence="10" type="ORF">SAMN05892877_10356</name>
</gene>
<feature type="domain" description="ABC transmembrane type-2" evidence="9">
    <location>
        <begin position="144"/>
        <end position="370"/>
    </location>
</feature>
<dbReference type="InterPro" id="IPR013525">
    <property type="entry name" value="ABC2_TM"/>
</dbReference>
<evidence type="ECO:0000313" key="10">
    <source>
        <dbReference type="EMBL" id="SOC36718.1"/>
    </source>
</evidence>
<feature type="transmembrane region" description="Helical" evidence="8">
    <location>
        <begin position="21"/>
        <end position="38"/>
    </location>
</feature>
<accession>A0A285U5Q4</accession>
<evidence type="ECO:0000256" key="2">
    <source>
        <dbReference type="ARBA" id="ARBA00007783"/>
    </source>
</evidence>
<dbReference type="Proteomes" id="UP000219167">
    <property type="component" value="Unassembled WGS sequence"/>
</dbReference>
<feature type="transmembrane region" description="Helical" evidence="8">
    <location>
        <begin position="259"/>
        <end position="281"/>
    </location>
</feature>
<evidence type="ECO:0000259" key="9">
    <source>
        <dbReference type="PROSITE" id="PS51012"/>
    </source>
</evidence>
<keyword evidence="6 8" id="KW-1133">Transmembrane helix</keyword>
<sequence length="375" mass="40709">MRRWIENAFRLGVKEFASLSRDVVMVVLIGYVFTFAVYSEATAMRTDVDDAKVAVIDGDRSTLSGRIKDALRPPYFRPAVEIDRSSLDGLMDKGAFTFVLDIPHGLEADFLAGRNPTVQVNVDATSISQAGVGTAYIQEIVAQETTRFLKQAPVETLAPVKPVIRAMFNPNLEAISFTASMGVINNVTILAIILVGAAVMREREHGTIEHLLVMPVSASEIIAGKIWANGLVILLAAAFSLHVVVEVVLRTQIVGSIELFLAGTAIYLFAVTSLGILLATVANSMPQFALLSIPVFVLMFLLSGSFTPFESMPRALQLIMDLSPSTHFVRFAQAVLYRGAGLDVVWRDLLIMAGLGAGFVAIALYRFKAMLARQS</sequence>
<dbReference type="InterPro" id="IPR047817">
    <property type="entry name" value="ABC2_TM_bact-type"/>
</dbReference>
<evidence type="ECO:0000313" key="11">
    <source>
        <dbReference type="Proteomes" id="UP000219167"/>
    </source>
</evidence>
<dbReference type="GO" id="GO:0005886">
    <property type="term" value="C:plasma membrane"/>
    <property type="evidence" value="ECO:0007669"/>
    <property type="project" value="UniProtKB-SubCell"/>
</dbReference>
<dbReference type="Gene3D" id="3.40.1710.10">
    <property type="entry name" value="abc type-2 transporter like domain"/>
    <property type="match status" value="1"/>
</dbReference>
<comment type="similarity">
    <text evidence="2">Belongs to the ABC-2 integral membrane protein family.</text>
</comment>
<evidence type="ECO:0000256" key="8">
    <source>
        <dbReference type="SAM" id="Phobius"/>
    </source>
</evidence>
<dbReference type="InterPro" id="IPR051449">
    <property type="entry name" value="ABC-2_transporter_component"/>
</dbReference>
<proteinExistence type="inferred from homology"/>
<comment type="subcellular location">
    <subcellularLocation>
        <location evidence="1">Cell membrane</location>
        <topology evidence="1">Multi-pass membrane protein</topology>
    </subcellularLocation>
</comment>
<organism evidence="10 11">
    <name type="scientific">Rhizobium subbaraonis</name>
    <dbReference type="NCBI Taxonomy" id="908946"/>
    <lineage>
        <taxon>Bacteria</taxon>
        <taxon>Pseudomonadati</taxon>
        <taxon>Pseudomonadota</taxon>
        <taxon>Alphaproteobacteria</taxon>
        <taxon>Hyphomicrobiales</taxon>
        <taxon>Rhizobiaceae</taxon>
        <taxon>Rhizobium/Agrobacterium group</taxon>
        <taxon>Rhizobium</taxon>
    </lineage>
</organism>
<keyword evidence="11" id="KW-1185">Reference proteome</keyword>
<feature type="transmembrane region" description="Helical" evidence="8">
    <location>
        <begin position="211"/>
        <end position="239"/>
    </location>
</feature>
<dbReference type="RefSeq" id="WP_077546191.1">
    <property type="nucleotide sequence ID" value="NZ_OBQD01000003.1"/>
</dbReference>
<dbReference type="OrthoDB" id="9784671at2"/>
<feature type="transmembrane region" description="Helical" evidence="8">
    <location>
        <begin position="288"/>
        <end position="306"/>
    </location>
</feature>
<dbReference type="PROSITE" id="PS51012">
    <property type="entry name" value="ABC_TM2"/>
    <property type="match status" value="1"/>
</dbReference>
<reference evidence="10 11" key="1">
    <citation type="submission" date="2017-08" db="EMBL/GenBank/DDBJ databases">
        <authorList>
            <person name="de Groot N.N."/>
        </authorList>
    </citation>
    <scope>NUCLEOTIDE SEQUENCE [LARGE SCALE GENOMIC DNA]</scope>
    <source>
        <strain evidence="10 11">JC85</strain>
    </source>
</reference>
<keyword evidence="5 8" id="KW-0812">Transmembrane</keyword>
<dbReference type="Pfam" id="PF12698">
    <property type="entry name" value="ABC2_membrane_3"/>
    <property type="match status" value="1"/>
</dbReference>
<evidence type="ECO:0000256" key="5">
    <source>
        <dbReference type="ARBA" id="ARBA00022692"/>
    </source>
</evidence>
<dbReference type="EMBL" id="OBQD01000003">
    <property type="protein sequence ID" value="SOC36718.1"/>
    <property type="molecule type" value="Genomic_DNA"/>
</dbReference>
<protein>
    <submittedName>
        <fullName evidence="10">ABC-2 type transport system permease protein</fullName>
    </submittedName>
</protein>
<keyword evidence="3" id="KW-0813">Transport</keyword>
<evidence type="ECO:0000256" key="1">
    <source>
        <dbReference type="ARBA" id="ARBA00004651"/>
    </source>
</evidence>
<dbReference type="GO" id="GO:0140359">
    <property type="term" value="F:ABC-type transporter activity"/>
    <property type="evidence" value="ECO:0007669"/>
    <property type="project" value="InterPro"/>
</dbReference>
<keyword evidence="7 8" id="KW-0472">Membrane</keyword>
<dbReference type="PANTHER" id="PTHR30294">
    <property type="entry name" value="MEMBRANE COMPONENT OF ABC TRANSPORTER YHHJ-RELATED"/>
    <property type="match status" value="1"/>
</dbReference>
<evidence type="ECO:0000256" key="3">
    <source>
        <dbReference type="ARBA" id="ARBA00022448"/>
    </source>
</evidence>
<feature type="transmembrane region" description="Helical" evidence="8">
    <location>
        <begin position="174"/>
        <end position="199"/>
    </location>
</feature>
<dbReference type="PANTHER" id="PTHR30294:SF47">
    <property type="entry name" value="INNER MEMBRANE TRANSPORT PERMEASE YHHJ"/>
    <property type="match status" value="1"/>
</dbReference>
<evidence type="ECO:0000256" key="7">
    <source>
        <dbReference type="ARBA" id="ARBA00023136"/>
    </source>
</evidence>
<evidence type="ECO:0000256" key="4">
    <source>
        <dbReference type="ARBA" id="ARBA00022475"/>
    </source>
</evidence>
<evidence type="ECO:0000256" key="6">
    <source>
        <dbReference type="ARBA" id="ARBA00022989"/>
    </source>
</evidence>
<keyword evidence="4" id="KW-1003">Cell membrane</keyword>
<name>A0A285U5Q4_9HYPH</name>